<proteinExistence type="predicted"/>
<evidence type="ECO:0008006" key="3">
    <source>
        <dbReference type="Google" id="ProtNLM"/>
    </source>
</evidence>
<dbReference type="Pfam" id="PF09720">
    <property type="entry name" value="Unstab_antitox"/>
    <property type="match status" value="1"/>
</dbReference>
<name>W4M7E0_9BACT</name>
<dbReference type="AlphaFoldDB" id="W4M7E0"/>
<dbReference type="HOGENOM" id="CLU_177580_2_1_7"/>
<sequence>MGRTLHEIERDAMTLSQTDRALLAEHLLATLDVGEETADHVEELWLQEAEKRYQAYRTGHIASKTAAQVFEDAKKRRP</sequence>
<dbReference type="EMBL" id="AZHX01000928">
    <property type="protein sequence ID" value="ETX05562.1"/>
    <property type="molecule type" value="Genomic_DNA"/>
</dbReference>
<accession>W4M7E0</accession>
<keyword evidence="2" id="KW-1185">Reference proteome</keyword>
<dbReference type="InterPro" id="IPR013406">
    <property type="entry name" value="CHP02574_addiction_mod"/>
</dbReference>
<comment type="caution">
    <text evidence="1">The sequence shown here is derived from an EMBL/GenBank/DDBJ whole genome shotgun (WGS) entry which is preliminary data.</text>
</comment>
<dbReference type="Proteomes" id="UP000019140">
    <property type="component" value="Unassembled WGS sequence"/>
</dbReference>
<protein>
    <recommendedName>
        <fullName evidence="3">Addiction module antitoxin RelB</fullName>
    </recommendedName>
</protein>
<reference evidence="1 2" key="1">
    <citation type="journal article" date="2014" name="Nature">
        <title>An environmental bacterial taxon with a large and distinct metabolic repertoire.</title>
        <authorList>
            <person name="Wilson M.C."/>
            <person name="Mori T."/>
            <person name="Ruckert C."/>
            <person name="Uria A.R."/>
            <person name="Helf M.J."/>
            <person name="Takada K."/>
            <person name="Gernert C."/>
            <person name="Steffens U.A."/>
            <person name="Heycke N."/>
            <person name="Schmitt S."/>
            <person name="Rinke C."/>
            <person name="Helfrich E.J."/>
            <person name="Brachmann A.O."/>
            <person name="Gurgui C."/>
            <person name="Wakimoto T."/>
            <person name="Kracht M."/>
            <person name="Crusemann M."/>
            <person name="Hentschel U."/>
            <person name="Abe I."/>
            <person name="Matsunaga S."/>
            <person name="Kalinowski J."/>
            <person name="Takeyama H."/>
            <person name="Piel J."/>
        </authorList>
    </citation>
    <scope>NUCLEOTIDE SEQUENCE [LARGE SCALE GENOMIC DNA]</scope>
    <source>
        <strain evidence="2">TSY2</strain>
    </source>
</reference>
<evidence type="ECO:0000313" key="2">
    <source>
        <dbReference type="Proteomes" id="UP000019140"/>
    </source>
</evidence>
<organism evidence="1 2">
    <name type="scientific">Candidatus Entotheonella gemina</name>
    <dbReference type="NCBI Taxonomy" id="1429439"/>
    <lineage>
        <taxon>Bacteria</taxon>
        <taxon>Pseudomonadati</taxon>
        <taxon>Nitrospinota/Tectimicrobiota group</taxon>
        <taxon>Candidatus Tectimicrobiota</taxon>
        <taxon>Candidatus Entotheonellia</taxon>
        <taxon>Candidatus Entotheonellales</taxon>
        <taxon>Candidatus Entotheonellaceae</taxon>
        <taxon>Candidatus Entotheonella</taxon>
    </lineage>
</organism>
<evidence type="ECO:0000313" key="1">
    <source>
        <dbReference type="EMBL" id="ETX05562.1"/>
    </source>
</evidence>
<gene>
    <name evidence="1" type="ORF">ETSY2_22195</name>
</gene>